<sequence length="92" mass="9293">MKPRHISLHIDELVLHGVPSAHRDRVGAAVREELSRLLAEQGLPPGVDAAALAPRLDAGAINVSPGASPEAMGVSVARAVYSGLGGGGGQGR</sequence>
<dbReference type="EMBL" id="CP071090">
    <property type="protein sequence ID" value="QSQ27590.1"/>
    <property type="molecule type" value="Genomic_DNA"/>
</dbReference>
<protein>
    <submittedName>
        <fullName evidence="1">Uncharacterized protein</fullName>
    </submittedName>
</protein>
<organism evidence="1 2">
    <name type="scientific">Pyxidicoccus parkwayensis</name>
    <dbReference type="NCBI Taxonomy" id="2813578"/>
    <lineage>
        <taxon>Bacteria</taxon>
        <taxon>Pseudomonadati</taxon>
        <taxon>Myxococcota</taxon>
        <taxon>Myxococcia</taxon>
        <taxon>Myxococcales</taxon>
        <taxon>Cystobacterineae</taxon>
        <taxon>Myxococcaceae</taxon>
        <taxon>Pyxidicoccus</taxon>
    </lineage>
</organism>
<evidence type="ECO:0000313" key="1">
    <source>
        <dbReference type="EMBL" id="QSQ27590.1"/>
    </source>
</evidence>
<keyword evidence="2" id="KW-1185">Reference proteome</keyword>
<gene>
    <name evidence="1" type="ORF">JY651_22920</name>
</gene>
<reference evidence="1 2" key="1">
    <citation type="submission" date="2021-02" db="EMBL/GenBank/DDBJ databases">
        <title>De Novo genome assembly of isolated myxobacteria.</title>
        <authorList>
            <person name="Stevens D.C."/>
        </authorList>
    </citation>
    <scope>NUCLEOTIDE SEQUENCE [LARGE SCALE GENOMIC DNA]</scope>
    <source>
        <strain evidence="2">SCPEA02</strain>
    </source>
</reference>
<dbReference type="RefSeq" id="WP_206729110.1">
    <property type="nucleotide sequence ID" value="NZ_CP071090.1"/>
</dbReference>
<dbReference type="Proteomes" id="UP000662747">
    <property type="component" value="Chromosome"/>
</dbReference>
<accession>A0ABX7PAV3</accession>
<evidence type="ECO:0000313" key="2">
    <source>
        <dbReference type="Proteomes" id="UP000662747"/>
    </source>
</evidence>
<proteinExistence type="predicted"/>
<name>A0ABX7PAV3_9BACT</name>